<evidence type="ECO:0000313" key="1">
    <source>
        <dbReference type="EMBL" id="CAH2251921.1"/>
    </source>
</evidence>
<keyword evidence="2" id="KW-1185">Reference proteome</keyword>
<proteinExistence type="predicted"/>
<dbReference type="Proteomes" id="UP001295444">
    <property type="component" value="Chromosome 02"/>
</dbReference>
<reference evidence="1" key="1">
    <citation type="submission" date="2022-03" db="EMBL/GenBank/DDBJ databases">
        <authorList>
            <person name="Alioto T."/>
            <person name="Alioto T."/>
            <person name="Gomez Garrido J."/>
        </authorList>
    </citation>
    <scope>NUCLEOTIDE SEQUENCE</scope>
</reference>
<evidence type="ECO:0000313" key="2">
    <source>
        <dbReference type="Proteomes" id="UP001295444"/>
    </source>
</evidence>
<accession>A0AAD1RFA7</accession>
<dbReference type="AlphaFoldDB" id="A0AAD1RFA7"/>
<gene>
    <name evidence="1" type="ORF">PECUL_23A053983</name>
</gene>
<protein>
    <submittedName>
        <fullName evidence="1">Uncharacterized protein</fullName>
    </submittedName>
</protein>
<organism evidence="1 2">
    <name type="scientific">Pelobates cultripes</name>
    <name type="common">Western spadefoot toad</name>
    <dbReference type="NCBI Taxonomy" id="61616"/>
    <lineage>
        <taxon>Eukaryota</taxon>
        <taxon>Metazoa</taxon>
        <taxon>Chordata</taxon>
        <taxon>Craniata</taxon>
        <taxon>Vertebrata</taxon>
        <taxon>Euteleostomi</taxon>
        <taxon>Amphibia</taxon>
        <taxon>Batrachia</taxon>
        <taxon>Anura</taxon>
        <taxon>Pelobatoidea</taxon>
        <taxon>Pelobatidae</taxon>
        <taxon>Pelobates</taxon>
    </lineage>
</organism>
<name>A0AAD1RFA7_PELCU</name>
<sequence>MEGWYTQLKRNTLKELLEVHGRSASNKAKRVIIAELMELDRGNLAAATSTVRENESPTNKEIRERLAWFRLNPTAEIILQVMNLVTEEAKQKAQLELQIRLAETQRTA</sequence>
<dbReference type="EMBL" id="OW240913">
    <property type="protein sequence ID" value="CAH2251921.1"/>
    <property type="molecule type" value="Genomic_DNA"/>
</dbReference>
<feature type="non-terminal residue" evidence="1">
    <location>
        <position position="108"/>
    </location>
</feature>